<comment type="similarity">
    <text evidence="2">Belongs to the TMEM161 family.</text>
</comment>
<gene>
    <name evidence="9" type="ORF">SI7747_18020059</name>
</gene>
<evidence type="ECO:0000313" key="9">
    <source>
        <dbReference type="EMBL" id="CAA2634656.1"/>
    </source>
</evidence>
<comment type="subcellular location">
    <subcellularLocation>
        <location evidence="1">Membrane</location>
        <topology evidence="1">Multi-pass membrane protein</topology>
    </subcellularLocation>
</comment>
<evidence type="ECO:0000256" key="2">
    <source>
        <dbReference type="ARBA" id="ARBA00009706"/>
    </source>
</evidence>
<keyword evidence="4 8" id="KW-1133">Transmembrane helix</keyword>
<feature type="transmembrane region" description="Helical" evidence="8">
    <location>
        <begin position="354"/>
        <end position="380"/>
    </location>
</feature>
<evidence type="ECO:0000256" key="8">
    <source>
        <dbReference type="SAM" id="Phobius"/>
    </source>
</evidence>
<dbReference type="GO" id="GO:0016020">
    <property type="term" value="C:membrane"/>
    <property type="evidence" value="ECO:0007669"/>
    <property type="project" value="UniProtKB-SubCell"/>
</dbReference>
<evidence type="ECO:0000256" key="1">
    <source>
        <dbReference type="ARBA" id="ARBA00004141"/>
    </source>
</evidence>
<feature type="transmembrane region" description="Helical" evidence="8">
    <location>
        <begin position="307"/>
        <end position="327"/>
    </location>
</feature>
<dbReference type="Pfam" id="PF10268">
    <property type="entry name" value="Tmemb_161AB"/>
    <property type="match status" value="1"/>
</dbReference>
<dbReference type="PANTHER" id="PTHR13624:SF6">
    <property type="entry name" value="EMEI"/>
    <property type="match status" value="1"/>
</dbReference>
<dbReference type="InterPro" id="IPR019395">
    <property type="entry name" value="Transmembrane_161A/B"/>
</dbReference>
<dbReference type="EMBL" id="CACRZD030000018">
    <property type="protein sequence ID" value="CAA6673642.1"/>
    <property type="molecule type" value="Genomic_DNA"/>
</dbReference>
<dbReference type="PANTHER" id="PTHR13624">
    <property type="entry name" value="RE42071P"/>
    <property type="match status" value="1"/>
</dbReference>
<sequence>MPVLPASIAGGAHLAGEAAVIAAAVVLSSYLSLPSRLLEGVHTYIHPDNIGTGDGLRAAIRQPSDDASSTEQPQLKRRSRSERDGGASIPTFAPASTSLSTVGASSPPFLRSLASSSASSSPGEAPPILILRRWLRRPSRSSRRSLQRRTFSRPSPRSRSSDLPQRGPRGSSPRGAWRGFFVPAIRAARSLWLGTDQLRWNLDGAMSSGKISPILLSAAFVAGVVAPLMWIKPIVDFPARNSSPAKFDQFRIWLLAASATLQLLAVRPNLQTYLNEAVLSWYQMLHSSKIPDSDFARAKVFLHNHNLCLVVLQFFAIPALEMLLLGISQTTARSSGGALLPDFASTAKETALFFAWWISFVWAMYTISTLALLRCGFLLIS</sequence>
<feature type="region of interest" description="Disordered" evidence="7">
    <location>
        <begin position="140"/>
        <end position="175"/>
    </location>
</feature>
<accession>A0A7I8JW04</accession>
<evidence type="ECO:0000256" key="6">
    <source>
        <dbReference type="ARBA" id="ARBA00023180"/>
    </source>
</evidence>
<dbReference type="Proteomes" id="UP001189122">
    <property type="component" value="Unassembled WGS sequence"/>
</dbReference>
<feature type="region of interest" description="Disordered" evidence="7">
    <location>
        <begin position="62"/>
        <end position="101"/>
    </location>
</feature>
<keyword evidence="5 8" id="KW-0472">Membrane</keyword>
<name>A0A7I8JW04_SPIIN</name>
<keyword evidence="6" id="KW-0325">Glycoprotein</keyword>
<evidence type="ECO:0000256" key="4">
    <source>
        <dbReference type="ARBA" id="ARBA00022989"/>
    </source>
</evidence>
<evidence type="ECO:0000256" key="5">
    <source>
        <dbReference type="ARBA" id="ARBA00023136"/>
    </source>
</evidence>
<keyword evidence="10" id="KW-1185">Reference proteome</keyword>
<feature type="transmembrane region" description="Helical" evidence="8">
    <location>
        <begin position="211"/>
        <end position="230"/>
    </location>
</feature>
<reference evidence="9 10" key="1">
    <citation type="submission" date="2019-12" db="EMBL/GenBank/DDBJ databases">
        <authorList>
            <person name="Scholz U."/>
            <person name="Mascher M."/>
            <person name="Fiebig A."/>
        </authorList>
    </citation>
    <scope>NUCLEOTIDE SEQUENCE</scope>
</reference>
<evidence type="ECO:0000313" key="10">
    <source>
        <dbReference type="Proteomes" id="UP001189122"/>
    </source>
</evidence>
<evidence type="ECO:0000256" key="7">
    <source>
        <dbReference type="SAM" id="MobiDB-lite"/>
    </source>
</evidence>
<evidence type="ECO:0000256" key="3">
    <source>
        <dbReference type="ARBA" id="ARBA00022692"/>
    </source>
</evidence>
<dbReference type="EMBL" id="LR743605">
    <property type="protein sequence ID" value="CAA2634656.1"/>
    <property type="molecule type" value="Genomic_DNA"/>
</dbReference>
<feature type="compositionally biased region" description="Basic residues" evidence="7">
    <location>
        <begin position="140"/>
        <end position="151"/>
    </location>
</feature>
<proteinExistence type="inferred from homology"/>
<organism evidence="9">
    <name type="scientific">Spirodela intermedia</name>
    <name type="common">Intermediate duckweed</name>
    <dbReference type="NCBI Taxonomy" id="51605"/>
    <lineage>
        <taxon>Eukaryota</taxon>
        <taxon>Viridiplantae</taxon>
        <taxon>Streptophyta</taxon>
        <taxon>Embryophyta</taxon>
        <taxon>Tracheophyta</taxon>
        <taxon>Spermatophyta</taxon>
        <taxon>Magnoliopsida</taxon>
        <taxon>Liliopsida</taxon>
        <taxon>Araceae</taxon>
        <taxon>Lemnoideae</taxon>
        <taxon>Spirodela</taxon>
    </lineage>
</organism>
<dbReference type="AlphaFoldDB" id="A0A7I8JW04"/>
<protein>
    <submittedName>
        <fullName evidence="9">Uncharacterized protein</fullName>
    </submittedName>
</protein>
<keyword evidence="3 8" id="KW-0812">Transmembrane</keyword>